<dbReference type="GO" id="GO:0006367">
    <property type="term" value="P:transcription initiation at RNA polymerase II promoter"/>
    <property type="evidence" value="ECO:0007669"/>
    <property type="project" value="TreeGrafter"/>
</dbReference>
<dbReference type="CDD" id="cd08044">
    <property type="entry name" value="TAF5_NTD2"/>
    <property type="match status" value="1"/>
</dbReference>
<feature type="repeat" description="WD" evidence="8">
    <location>
        <begin position="454"/>
        <end position="495"/>
    </location>
</feature>
<reference evidence="10 11" key="1">
    <citation type="journal article" date="2019" name="Environ. Microbiol.">
        <title>At the nexus of three kingdoms: the genome of the mycorrhizal fungus Gigaspora margarita provides insights into plant, endobacterial and fungal interactions.</title>
        <authorList>
            <person name="Venice F."/>
            <person name="Ghignone S."/>
            <person name="Salvioli di Fossalunga A."/>
            <person name="Amselem J."/>
            <person name="Novero M."/>
            <person name="Xianan X."/>
            <person name="Sedzielewska Toro K."/>
            <person name="Morin E."/>
            <person name="Lipzen A."/>
            <person name="Grigoriev I.V."/>
            <person name="Henrissat B."/>
            <person name="Martin F.M."/>
            <person name="Bonfante P."/>
        </authorList>
    </citation>
    <scope>NUCLEOTIDE SEQUENCE [LARGE SCALE GENOMIC DNA]</scope>
    <source>
        <strain evidence="10 11">BEG34</strain>
    </source>
</reference>
<dbReference type="Proteomes" id="UP000439903">
    <property type="component" value="Unassembled WGS sequence"/>
</dbReference>
<feature type="repeat" description="WD" evidence="8">
    <location>
        <begin position="496"/>
        <end position="537"/>
    </location>
</feature>
<sequence length="650" mass="73729">MNKMATTDEIVRQYLERMGIEPAGLVIRNYNPEEYKKHYSSLRVYVEGSLDKYKGELQRVLWPIFVHAYLELVSKEYITQATEFFDTFQSDHSTHIKELKSLRVIAHAHHIKENELAQNFLSKKFPVQMTNTAYDIFIDFLQDKSFLLRIVNQHLNIEVGASHTEIGIPGFSSQELEEFNQQEVQLGHMPMDPAMRDEIEKKLNDEDNYRIAQTEAEYQAGTDDQKANGIVYQQPHSLQQEFMEKVKREQSSDAPERASIPLPSYKGSDIHAQVELIKDMSQRIELGPSTTLPSVCFYTFHNTHNSLNCISISEDSSLIAGGFSDSYIKLWSLKGEKLKGFQDFVNLSEINSASDLESKRENPGTDLKKLLGHSGPIFGLSFSPDNKYLVSCSEDRTVRLWSTDTYTNVVCYKGHNSPVWDVDFSPYGFYFATAGHDRTARLWSCDHIYPLRIFAGHLSDVDCVKFHPNSKYVITGSIDKSVRMWDVQRGSCFRIFSGHTGGIYCLAVSPDGRILASGGEDKTIMLWDLGDGKLLKQMIGHTDVIYSLDFSREGTILASGSADNTVRLWDVKKGISDDSFDMDSLSTNKVRSQDSETKPYSYMKSSAPTVIPTKDLMTTLLTKKTPVYKIYFTRRNLCLAAGAYCASTRM</sequence>
<dbReference type="GO" id="GO:0005669">
    <property type="term" value="C:transcription factor TFIID complex"/>
    <property type="evidence" value="ECO:0007669"/>
    <property type="project" value="TreeGrafter"/>
</dbReference>
<dbReference type="AlphaFoldDB" id="A0A8H4END3"/>
<evidence type="ECO:0000259" key="9">
    <source>
        <dbReference type="Pfam" id="PF04494"/>
    </source>
</evidence>
<proteinExistence type="predicted"/>
<dbReference type="InterPro" id="IPR036322">
    <property type="entry name" value="WD40_repeat_dom_sf"/>
</dbReference>
<dbReference type="PROSITE" id="PS50082">
    <property type="entry name" value="WD_REPEATS_2"/>
    <property type="match status" value="6"/>
</dbReference>
<dbReference type="SUPFAM" id="SSF160897">
    <property type="entry name" value="Taf5 N-terminal domain-like"/>
    <property type="match status" value="1"/>
</dbReference>
<organism evidence="10 11">
    <name type="scientific">Gigaspora margarita</name>
    <dbReference type="NCBI Taxonomy" id="4874"/>
    <lineage>
        <taxon>Eukaryota</taxon>
        <taxon>Fungi</taxon>
        <taxon>Fungi incertae sedis</taxon>
        <taxon>Mucoromycota</taxon>
        <taxon>Glomeromycotina</taxon>
        <taxon>Glomeromycetes</taxon>
        <taxon>Diversisporales</taxon>
        <taxon>Gigasporaceae</taxon>
        <taxon>Gigaspora</taxon>
    </lineage>
</organism>
<dbReference type="InterPro" id="IPR037264">
    <property type="entry name" value="TFIID_NTD2_sf"/>
</dbReference>
<dbReference type="PRINTS" id="PR00320">
    <property type="entry name" value="GPROTEINBRPT"/>
</dbReference>
<evidence type="ECO:0000256" key="1">
    <source>
        <dbReference type="ARBA" id="ARBA00004123"/>
    </source>
</evidence>
<dbReference type="InterPro" id="IPR001680">
    <property type="entry name" value="WD40_rpt"/>
</dbReference>
<dbReference type="InterPro" id="IPR019775">
    <property type="entry name" value="WD40_repeat_CS"/>
</dbReference>
<dbReference type="PROSITE" id="PS00678">
    <property type="entry name" value="WD_REPEATS_1"/>
    <property type="match status" value="3"/>
</dbReference>
<feature type="domain" description="TFIID subunit TAF5 NTD2" evidence="9">
    <location>
        <begin position="31"/>
        <end position="155"/>
    </location>
</feature>
<evidence type="ECO:0000256" key="7">
    <source>
        <dbReference type="ARBA" id="ARBA00044130"/>
    </source>
</evidence>
<feature type="repeat" description="WD" evidence="8">
    <location>
        <begin position="300"/>
        <end position="334"/>
    </location>
</feature>
<evidence type="ECO:0000313" key="11">
    <source>
        <dbReference type="Proteomes" id="UP000439903"/>
    </source>
</evidence>
<evidence type="ECO:0000256" key="5">
    <source>
        <dbReference type="ARBA" id="ARBA00023163"/>
    </source>
</evidence>
<evidence type="ECO:0000256" key="8">
    <source>
        <dbReference type="PROSITE-ProRule" id="PRU00221"/>
    </source>
</evidence>
<dbReference type="SMART" id="SM00320">
    <property type="entry name" value="WD40"/>
    <property type="match status" value="6"/>
</dbReference>
<evidence type="ECO:0000256" key="6">
    <source>
        <dbReference type="ARBA" id="ARBA00023242"/>
    </source>
</evidence>
<dbReference type="Gene3D" id="1.25.40.500">
    <property type="entry name" value="TFIID subunit TAF5, NTD2 domain"/>
    <property type="match status" value="1"/>
</dbReference>
<dbReference type="CDD" id="cd00200">
    <property type="entry name" value="WD40"/>
    <property type="match status" value="1"/>
</dbReference>
<dbReference type="InterPro" id="IPR007582">
    <property type="entry name" value="TFIID_NTD2"/>
</dbReference>
<evidence type="ECO:0000313" key="10">
    <source>
        <dbReference type="EMBL" id="KAF0523876.1"/>
    </source>
</evidence>
<feature type="repeat" description="WD" evidence="8">
    <location>
        <begin position="370"/>
        <end position="405"/>
    </location>
</feature>
<dbReference type="PANTHER" id="PTHR19879:SF1">
    <property type="entry name" value="CANNONBALL-RELATED"/>
    <property type="match status" value="1"/>
</dbReference>
<gene>
    <name evidence="10" type="ORF">F8M41_015262</name>
</gene>
<keyword evidence="3" id="KW-0677">Repeat</keyword>
<keyword evidence="4" id="KW-0805">Transcription regulation</keyword>
<dbReference type="Pfam" id="PF04494">
    <property type="entry name" value="TFIID_NTD2"/>
    <property type="match status" value="1"/>
</dbReference>
<name>A0A8H4END3_GIGMA</name>
<comment type="subcellular location">
    <subcellularLocation>
        <location evidence="1">Nucleus</location>
    </subcellularLocation>
</comment>
<dbReference type="FunFam" id="2.130.10.10:FF:000243">
    <property type="entry name" value="Transcription initiation factor TFIID subunit 5"/>
    <property type="match status" value="1"/>
</dbReference>
<keyword evidence="2 8" id="KW-0853">WD repeat</keyword>
<dbReference type="GO" id="GO:0016251">
    <property type="term" value="F:RNA polymerase II general transcription initiation factor activity"/>
    <property type="evidence" value="ECO:0007669"/>
    <property type="project" value="TreeGrafter"/>
</dbReference>
<evidence type="ECO:0000256" key="4">
    <source>
        <dbReference type="ARBA" id="ARBA00023015"/>
    </source>
</evidence>
<dbReference type="OrthoDB" id="10266330at2759"/>
<evidence type="ECO:0000256" key="3">
    <source>
        <dbReference type="ARBA" id="ARBA00022737"/>
    </source>
</evidence>
<protein>
    <recommendedName>
        <fullName evidence="7">Transcription initiation factor TFIID subunit 5</fullName>
    </recommendedName>
</protein>
<comment type="caution">
    <text evidence="10">The sequence shown here is derived from an EMBL/GenBank/DDBJ whole genome shotgun (WGS) entry which is preliminary data.</text>
</comment>
<dbReference type="InterPro" id="IPR015943">
    <property type="entry name" value="WD40/YVTN_repeat-like_dom_sf"/>
</dbReference>
<dbReference type="InterPro" id="IPR020472">
    <property type="entry name" value="WD40_PAC1"/>
</dbReference>
<dbReference type="EMBL" id="WTPW01000318">
    <property type="protein sequence ID" value="KAF0523876.1"/>
    <property type="molecule type" value="Genomic_DNA"/>
</dbReference>
<feature type="repeat" description="WD" evidence="8">
    <location>
        <begin position="538"/>
        <end position="579"/>
    </location>
</feature>
<dbReference type="SUPFAM" id="SSF50978">
    <property type="entry name" value="WD40 repeat-like"/>
    <property type="match status" value="1"/>
</dbReference>
<feature type="repeat" description="WD" evidence="8">
    <location>
        <begin position="412"/>
        <end position="444"/>
    </location>
</feature>
<dbReference type="Pfam" id="PF00400">
    <property type="entry name" value="WD40"/>
    <property type="match status" value="6"/>
</dbReference>
<keyword evidence="11" id="KW-1185">Reference proteome</keyword>
<dbReference type="Gene3D" id="2.130.10.10">
    <property type="entry name" value="YVTN repeat-like/Quinoprotein amine dehydrogenase"/>
    <property type="match status" value="2"/>
</dbReference>
<keyword evidence="5" id="KW-0804">Transcription</keyword>
<accession>A0A8H4END3</accession>
<evidence type="ECO:0000256" key="2">
    <source>
        <dbReference type="ARBA" id="ARBA00022574"/>
    </source>
</evidence>
<dbReference type="PANTHER" id="PTHR19879">
    <property type="entry name" value="TRANSCRIPTION INITIATION FACTOR TFIID"/>
    <property type="match status" value="1"/>
</dbReference>
<dbReference type="PROSITE" id="PS50294">
    <property type="entry name" value="WD_REPEATS_REGION"/>
    <property type="match status" value="5"/>
</dbReference>
<keyword evidence="6" id="KW-0539">Nucleus</keyword>